<evidence type="ECO:0000313" key="2">
    <source>
        <dbReference type="EMBL" id="OMC35604.1"/>
    </source>
</evidence>
<reference evidence="2 3" key="1">
    <citation type="submission" date="2016-07" db="EMBL/GenBank/DDBJ databases">
        <authorList>
            <person name="Sutton G."/>
            <person name="Brinkac L."/>
            <person name="Sanka R."/>
            <person name="Adams M."/>
            <person name="Lau E."/>
            <person name="Kumar A."/>
            <person name="Macaden R."/>
        </authorList>
    </citation>
    <scope>NUCLEOTIDE SEQUENCE [LARGE SCALE GENOMIC DNA]</scope>
    <source>
        <strain evidence="2 3">GA-0871</strain>
    </source>
</reference>
<sequence length="69" mass="7697">MQALDVLDSLPTPINATRCGRRQSPADAAPLRLTARSRRVIAEEATAGRRRAVRIGRLELPVSEYERQL</sequence>
<protein>
    <submittedName>
        <fullName evidence="2">Uncharacterized protein</fullName>
    </submittedName>
</protein>
<comment type="caution">
    <text evidence="2">The sequence shown here is derived from an EMBL/GenBank/DDBJ whole genome shotgun (WGS) entry which is preliminary data.</text>
</comment>
<name>A0ABD6QFD6_MYCFO</name>
<gene>
    <name evidence="2" type="ORF">A5742_11885</name>
</gene>
<accession>A0ABD6QFD6</accession>
<dbReference type="EMBL" id="MBER01000159">
    <property type="protein sequence ID" value="OMC35604.1"/>
    <property type="molecule type" value="Genomic_DNA"/>
</dbReference>
<feature type="region of interest" description="Disordered" evidence="1">
    <location>
        <begin position="1"/>
        <end position="27"/>
    </location>
</feature>
<proteinExistence type="predicted"/>
<organism evidence="2 3">
    <name type="scientific">Mycolicibacterium fortuitum</name>
    <name type="common">Mycobacterium fortuitum</name>
    <dbReference type="NCBI Taxonomy" id="1766"/>
    <lineage>
        <taxon>Bacteria</taxon>
        <taxon>Bacillati</taxon>
        <taxon>Actinomycetota</taxon>
        <taxon>Actinomycetes</taxon>
        <taxon>Mycobacteriales</taxon>
        <taxon>Mycobacteriaceae</taxon>
        <taxon>Mycolicibacterium</taxon>
    </lineage>
</organism>
<dbReference type="Proteomes" id="UP000187001">
    <property type="component" value="Unassembled WGS sequence"/>
</dbReference>
<dbReference type="AlphaFoldDB" id="A0ABD6QFD6"/>
<evidence type="ECO:0000313" key="3">
    <source>
        <dbReference type="Proteomes" id="UP000187001"/>
    </source>
</evidence>
<evidence type="ECO:0000256" key="1">
    <source>
        <dbReference type="SAM" id="MobiDB-lite"/>
    </source>
</evidence>